<dbReference type="Gene3D" id="3.30.2010.10">
    <property type="entry name" value="Metalloproteases ('zincins'), catalytic domain"/>
    <property type="match status" value="1"/>
</dbReference>
<dbReference type="PANTHER" id="PTHR10120">
    <property type="entry name" value="CAAX PRENYL PROTEASE 1"/>
    <property type="match status" value="1"/>
</dbReference>
<dbReference type="GO" id="GO:0004222">
    <property type="term" value="F:metalloendopeptidase activity"/>
    <property type="evidence" value="ECO:0007669"/>
    <property type="project" value="InterPro"/>
</dbReference>
<keyword evidence="2" id="KW-0479">Metal-binding</keyword>
<accession>A0A9X3SA49</accession>
<dbReference type="GO" id="GO:0006508">
    <property type="term" value="P:proteolysis"/>
    <property type="evidence" value="ECO:0007669"/>
    <property type="project" value="UniProtKB-KW"/>
</dbReference>
<dbReference type="Pfam" id="PF01435">
    <property type="entry name" value="Peptidase_M48"/>
    <property type="match status" value="1"/>
</dbReference>
<evidence type="ECO:0000256" key="4">
    <source>
        <dbReference type="ARBA" id="ARBA00022833"/>
    </source>
</evidence>
<keyword evidence="1 6" id="KW-0645">Protease</keyword>
<organism evidence="10 11">
    <name type="scientific">Solirubrobacter ginsenosidimutans</name>
    <dbReference type="NCBI Taxonomy" id="490573"/>
    <lineage>
        <taxon>Bacteria</taxon>
        <taxon>Bacillati</taxon>
        <taxon>Actinomycetota</taxon>
        <taxon>Thermoleophilia</taxon>
        <taxon>Solirubrobacterales</taxon>
        <taxon>Solirubrobacteraceae</taxon>
        <taxon>Solirubrobacter</taxon>
    </lineage>
</organism>
<evidence type="ECO:0000313" key="10">
    <source>
        <dbReference type="EMBL" id="MDA0165628.1"/>
    </source>
</evidence>
<reference evidence="10" key="1">
    <citation type="submission" date="2022-10" db="EMBL/GenBank/DDBJ databases">
        <title>The WGS of Solirubrobacter ginsenosidimutans DSM 21036.</title>
        <authorList>
            <person name="Jiang Z."/>
        </authorList>
    </citation>
    <scope>NUCLEOTIDE SEQUENCE</scope>
    <source>
        <strain evidence="10">DSM 21036</strain>
    </source>
</reference>
<dbReference type="Pfam" id="PF16491">
    <property type="entry name" value="Peptidase_M48_N"/>
    <property type="match status" value="1"/>
</dbReference>
<feature type="transmembrane region" description="Helical" evidence="7">
    <location>
        <begin position="87"/>
        <end position="108"/>
    </location>
</feature>
<evidence type="ECO:0000259" key="9">
    <source>
        <dbReference type="Pfam" id="PF16491"/>
    </source>
</evidence>
<feature type="domain" description="Peptidase M48" evidence="8">
    <location>
        <begin position="197"/>
        <end position="387"/>
    </location>
</feature>
<keyword evidence="11" id="KW-1185">Reference proteome</keyword>
<evidence type="ECO:0000256" key="3">
    <source>
        <dbReference type="ARBA" id="ARBA00022801"/>
    </source>
</evidence>
<protein>
    <submittedName>
        <fullName evidence="10">M48 family metalloprotease</fullName>
        <ecNumber evidence="10">3.4.24.-</ecNumber>
    </submittedName>
</protein>
<feature type="transmembrane region" description="Helical" evidence="7">
    <location>
        <begin position="162"/>
        <end position="185"/>
    </location>
</feature>
<evidence type="ECO:0000256" key="1">
    <source>
        <dbReference type="ARBA" id="ARBA00022670"/>
    </source>
</evidence>
<comment type="cofactor">
    <cofactor evidence="6">
        <name>Zn(2+)</name>
        <dbReference type="ChEBI" id="CHEBI:29105"/>
    </cofactor>
    <text evidence="6">Binds 1 zinc ion per subunit.</text>
</comment>
<evidence type="ECO:0000256" key="7">
    <source>
        <dbReference type="SAM" id="Phobius"/>
    </source>
</evidence>
<comment type="similarity">
    <text evidence="6">Belongs to the peptidase M48 family.</text>
</comment>
<dbReference type="RefSeq" id="WP_270044889.1">
    <property type="nucleotide sequence ID" value="NZ_JAPDOD010000049.1"/>
</dbReference>
<keyword evidence="7" id="KW-1133">Transmembrane helix</keyword>
<keyword evidence="5 6" id="KW-0482">Metalloprotease</keyword>
<sequence>MPRRLGLPAAVVTALVVAEAAVLLLRPKERFPVEHVEARAYFSAAELERATTFRTGQLWLYGARTALELAVLVGAVRLAPREGRRPVLTGAATAVAITLTTTVVALPVRAASRERAKHVGLVTQSWGGWAVDVAKGAAIGGAMSAAGGALIVVGLRRFGRDWWAPGAAAVAGFALVFTYLGPVVLDPVFNTFTPLPAGDTRADVLQLAKKAGVEVGEVYEVDASTRTTAANAYVTGIGHTKRVVLYDTLLKDFTPAETRLVVAHELGHVRHKDVQHGLLWLTLVAPFATLAVARGSEQLTRPGATAVPAVALSLAIIAPAITTVSNQLSRAVERRADAFALDLTHEPDAMVGFERRITLQNVGDPEPPRWQQIVMGTHPPTMERIGQALAFRRSPAGP</sequence>
<keyword evidence="3 6" id="KW-0378">Hydrolase</keyword>
<dbReference type="AlphaFoldDB" id="A0A9X3SA49"/>
<keyword evidence="7" id="KW-0812">Transmembrane</keyword>
<feature type="transmembrane region" description="Helical" evidence="7">
    <location>
        <begin position="136"/>
        <end position="155"/>
    </location>
</feature>
<evidence type="ECO:0000256" key="5">
    <source>
        <dbReference type="ARBA" id="ARBA00023049"/>
    </source>
</evidence>
<evidence type="ECO:0000256" key="2">
    <source>
        <dbReference type="ARBA" id="ARBA00022723"/>
    </source>
</evidence>
<evidence type="ECO:0000313" key="11">
    <source>
        <dbReference type="Proteomes" id="UP001149140"/>
    </source>
</evidence>
<keyword evidence="4 6" id="KW-0862">Zinc</keyword>
<feature type="transmembrane region" description="Helical" evidence="7">
    <location>
        <begin position="58"/>
        <end position="80"/>
    </location>
</feature>
<keyword evidence="7" id="KW-0472">Membrane</keyword>
<comment type="caution">
    <text evidence="10">The sequence shown here is derived from an EMBL/GenBank/DDBJ whole genome shotgun (WGS) entry which is preliminary data.</text>
</comment>
<dbReference type="EC" id="3.4.24.-" evidence="10"/>
<name>A0A9X3SA49_9ACTN</name>
<gene>
    <name evidence="10" type="ORF">OM076_35500</name>
</gene>
<dbReference type="Proteomes" id="UP001149140">
    <property type="component" value="Unassembled WGS sequence"/>
</dbReference>
<dbReference type="EMBL" id="JAPDOD010000049">
    <property type="protein sequence ID" value="MDA0165628.1"/>
    <property type="molecule type" value="Genomic_DNA"/>
</dbReference>
<evidence type="ECO:0000256" key="6">
    <source>
        <dbReference type="RuleBase" id="RU003983"/>
    </source>
</evidence>
<feature type="domain" description="CAAX prenyl protease 1 N-terminal" evidence="9">
    <location>
        <begin position="84"/>
        <end position="191"/>
    </location>
</feature>
<proteinExistence type="inferred from homology"/>
<dbReference type="InterPro" id="IPR032456">
    <property type="entry name" value="Peptidase_M48_N"/>
</dbReference>
<evidence type="ECO:0000259" key="8">
    <source>
        <dbReference type="Pfam" id="PF01435"/>
    </source>
</evidence>
<dbReference type="GO" id="GO:0046872">
    <property type="term" value="F:metal ion binding"/>
    <property type="evidence" value="ECO:0007669"/>
    <property type="project" value="UniProtKB-KW"/>
</dbReference>
<dbReference type="InterPro" id="IPR001915">
    <property type="entry name" value="Peptidase_M48"/>
</dbReference>